<protein>
    <submittedName>
        <fullName evidence="4">Site-specific recombinase XerD</fullName>
    </submittedName>
</protein>
<dbReference type="STRING" id="568872.GA0070624_3154"/>
<sequence length="365" mass="40637">MTARDNVVVSGAELEAARFLLARMGITPEQLLAEPSTPPPTRSMPTFAEYIDRVSGVVTAGTRRVYDTYWKRVRHVWGDRRIDEPTPLEIKQLAEQTKRTAVARRNSRGGRTAAEHLISSLRCLYKYAAADGLIAEGDNPATRVGKPRRLASTRRAIPEARIAEIIAVAQTTGNDPDLDSLLLRLHMETACRRGGALALRPCDLDSAQCLVRLREKGETVRWQPVSPALMRQLLRHGEERGTGDPRDQLLRYRNGQPITARRYDYLWRRIGKQLSWVAVQQVSTHWLRHTTLTWVERHFGYAVARAYAGHEGKNDAGTTSTYVRADVYEVAAALAALTGEPHPLAVPTASVGMAGRQTRDPHADA</sequence>
<dbReference type="CDD" id="cd00397">
    <property type="entry name" value="DNA_BRE_C"/>
    <property type="match status" value="1"/>
</dbReference>
<dbReference type="PANTHER" id="PTHR30349">
    <property type="entry name" value="PHAGE INTEGRASE-RELATED"/>
    <property type="match status" value="1"/>
</dbReference>
<dbReference type="EMBL" id="FMHV01000002">
    <property type="protein sequence ID" value="SCL25675.1"/>
    <property type="molecule type" value="Genomic_DNA"/>
</dbReference>
<evidence type="ECO:0000313" key="4">
    <source>
        <dbReference type="EMBL" id="SCL25675.1"/>
    </source>
</evidence>
<dbReference type="InterPro" id="IPR010998">
    <property type="entry name" value="Integrase_recombinase_N"/>
</dbReference>
<evidence type="ECO:0000259" key="3">
    <source>
        <dbReference type="PROSITE" id="PS51898"/>
    </source>
</evidence>
<reference evidence="5" key="1">
    <citation type="submission" date="2016-06" db="EMBL/GenBank/DDBJ databases">
        <authorList>
            <person name="Varghese N."/>
            <person name="Submissions Spin"/>
        </authorList>
    </citation>
    <scope>NUCLEOTIDE SEQUENCE [LARGE SCALE GENOMIC DNA]</scope>
    <source>
        <strain evidence="5">DSM 45431</strain>
    </source>
</reference>
<keyword evidence="1" id="KW-0238">DNA-binding</keyword>
<dbReference type="InterPro" id="IPR050090">
    <property type="entry name" value="Tyrosine_recombinase_XerCD"/>
</dbReference>
<organism evidence="4 5">
    <name type="scientific">Micromonospora rhizosphaerae</name>
    <dbReference type="NCBI Taxonomy" id="568872"/>
    <lineage>
        <taxon>Bacteria</taxon>
        <taxon>Bacillati</taxon>
        <taxon>Actinomycetota</taxon>
        <taxon>Actinomycetes</taxon>
        <taxon>Micromonosporales</taxon>
        <taxon>Micromonosporaceae</taxon>
        <taxon>Micromonospora</taxon>
    </lineage>
</organism>
<dbReference type="GO" id="GO:0003677">
    <property type="term" value="F:DNA binding"/>
    <property type="evidence" value="ECO:0007669"/>
    <property type="project" value="UniProtKB-KW"/>
</dbReference>
<name>A0A1C6S8B9_9ACTN</name>
<dbReference type="AlphaFoldDB" id="A0A1C6S8B9"/>
<dbReference type="Pfam" id="PF00589">
    <property type="entry name" value="Phage_integrase"/>
    <property type="match status" value="1"/>
</dbReference>
<dbReference type="SUPFAM" id="SSF56349">
    <property type="entry name" value="DNA breaking-rejoining enzymes"/>
    <property type="match status" value="1"/>
</dbReference>
<dbReference type="InterPro" id="IPR011010">
    <property type="entry name" value="DNA_brk_join_enz"/>
</dbReference>
<accession>A0A1C6S8B9</accession>
<dbReference type="Proteomes" id="UP000199413">
    <property type="component" value="Unassembled WGS sequence"/>
</dbReference>
<evidence type="ECO:0000256" key="2">
    <source>
        <dbReference type="ARBA" id="ARBA00023172"/>
    </source>
</evidence>
<dbReference type="Gene3D" id="1.10.443.10">
    <property type="entry name" value="Intergrase catalytic core"/>
    <property type="match status" value="1"/>
</dbReference>
<gene>
    <name evidence="4" type="ORF">GA0070624_3154</name>
</gene>
<dbReference type="InterPro" id="IPR002104">
    <property type="entry name" value="Integrase_catalytic"/>
</dbReference>
<keyword evidence="2" id="KW-0233">DNA recombination</keyword>
<dbReference type="InterPro" id="IPR013762">
    <property type="entry name" value="Integrase-like_cat_sf"/>
</dbReference>
<dbReference type="OrthoDB" id="864726at2"/>
<dbReference type="RefSeq" id="WP_091341793.1">
    <property type="nucleotide sequence ID" value="NZ_FMHV01000002.1"/>
</dbReference>
<dbReference type="PROSITE" id="PS51898">
    <property type="entry name" value="TYR_RECOMBINASE"/>
    <property type="match status" value="1"/>
</dbReference>
<proteinExistence type="predicted"/>
<feature type="domain" description="Tyr recombinase" evidence="3">
    <location>
        <begin position="152"/>
        <end position="335"/>
    </location>
</feature>
<dbReference type="GO" id="GO:0015074">
    <property type="term" value="P:DNA integration"/>
    <property type="evidence" value="ECO:0007669"/>
    <property type="project" value="InterPro"/>
</dbReference>
<keyword evidence="5" id="KW-1185">Reference proteome</keyword>
<evidence type="ECO:0000256" key="1">
    <source>
        <dbReference type="ARBA" id="ARBA00023125"/>
    </source>
</evidence>
<dbReference type="Gene3D" id="1.10.150.130">
    <property type="match status" value="1"/>
</dbReference>
<evidence type="ECO:0000313" key="5">
    <source>
        <dbReference type="Proteomes" id="UP000199413"/>
    </source>
</evidence>
<dbReference type="GO" id="GO:0006310">
    <property type="term" value="P:DNA recombination"/>
    <property type="evidence" value="ECO:0007669"/>
    <property type="project" value="UniProtKB-KW"/>
</dbReference>